<name>A0AAN7WLF7_9SACH</name>
<dbReference type="EMBL" id="JAWIZZ010000051">
    <property type="protein sequence ID" value="KAK5778743.1"/>
    <property type="molecule type" value="Genomic_DNA"/>
</dbReference>
<sequence length="116" mass="13537">MALFTTNNSSYTSRNYETIIDLYNKGLEKKTGENKDTDFTVDEDSRIDSNDKDSDDMNFQKEKHRNQEPDKEIQYNNDSLNESDDNNKLTDVPSLDVKIEGKQLFKDILAAKRQYK</sequence>
<evidence type="ECO:0000313" key="2">
    <source>
        <dbReference type="EMBL" id="KAK5778743.1"/>
    </source>
</evidence>
<proteinExistence type="predicted"/>
<accession>A0AAN7WLF7</accession>
<dbReference type="Proteomes" id="UP001306508">
    <property type="component" value="Unassembled WGS sequence"/>
</dbReference>
<comment type="caution">
    <text evidence="2">The sequence shown here is derived from an EMBL/GenBank/DDBJ whole genome shotgun (WGS) entry which is preliminary data.</text>
</comment>
<evidence type="ECO:0000313" key="3">
    <source>
        <dbReference type="Proteomes" id="UP001306508"/>
    </source>
</evidence>
<evidence type="ECO:0000256" key="1">
    <source>
        <dbReference type="SAM" id="MobiDB-lite"/>
    </source>
</evidence>
<feature type="region of interest" description="Disordered" evidence="1">
    <location>
        <begin position="31"/>
        <end position="91"/>
    </location>
</feature>
<gene>
    <name evidence="2" type="ORF">RI543_003666</name>
</gene>
<reference evidence="3" key="1">
    <citation type="submission" date="2023-07" db="EMBL/GenBank/DDBJ databases">
        <title>A draft genome of Kazachstania heterogenica Y-27499.</title>
        <authorList>
            <person name="Donic C."/>
            <person name="Kralova J.S."/>
            <person name="Fidel L."/>
            <person name="Ben-Dor S."/>
            <person name="Jung S."/>
        </authorList>
    </citation>
    <scope>NUCLEOTIDE SEQUENCE [LARGE SCALE GENOMIC DNA]</scope>
    <source>
        <strain evidence="3">Y27499</strain>
    </source>
</reference>
<dbReference type="AlphaFoldDB" id="A0AAN7WLF7"/>
<keyword evidence="3" id="KW-1185">Reference proteome</keyword>
<protein>
    <submittedName>
        <fullName evidence="2">Uncharacterized protein</fullName>
    </submittedName>
</protein>
<feature type="compositionally biased region" description="Basic and acidic residues" evidence="1">
    <location>
        <begin position="58"/>
        <end position="73"/>
    </location>
</feature>
<feature type="compositionally biased region" description="Basic and acidic residues" evidence="1">
    <location>
        <begin position="31"/>
        <end position="52"/>
    </location>
</feature>
<organism evidence="2 3">
    <name type="scientific">Arxiozyma heterogenica</name>
    <dbReference type="NCBI Taxonomy" id="278026"/>
    <lineage>
        <taxon>Eukaryota</taxon>
        <taxon>Fungi</taxon>
        <taxon>Dikarya</taxon>
        <taxon>Ascomycota</taxon>
        <taxon>Saccharomycotina</taxon>
        <taxon>Saccharomycetes</taxon>
        <taxon>Saccharomycetales</taxon>
        <taxon>Saccharomycetaceae</taxon>
        <taxon>Arxiozyma</taxon>
    </lineage>
</organism>